<gene>
    <name evidence="1" type="ORF">F4821DRAFT_243670</name>
</gene>
<name>A0ACC0CU62_9PEZI</name>
<keyword evidence="2" id="KW-1185">Reference proteome</keyword>
<organism evidence="1 2">
    <name type="scientific">Hypoxylon rubiginosum</name>
    <dbReference type="NCBI Taxonomy" id="110542"/>
    <lineage>
        <taxon>Eukaryota</taxon>
        <taxon>Fungi</taxon>
        <taxon>Dikarya</taxon>
        <taxon>Ascomycota</taxon>
        <taxon>Pezizomycotina</taxon>
        <taxon>Sordariomycetes</taxon>
        <taxon>Xylariomycetidae</taxon>
        <taxon>Xylariales</taxon>
        <taxon>Hypoxylaceae</taxon>
        <taxon>Hypoxylon</taxon>
    </lineage>
</organism>
<dbReference type="EMBL" id="MU394343">
    <property type="protein sequence ID" value="KAI6084046.1"/>
    <property type="molecule type" value="Genomic_DNA"/>
</dbReference>
<protein>
    <submittedName>
        <fullName evidence="1">Uncharacterized protein</fullName>
    </submittedName>
</protein>
<sequence length="390" mass="44195">MPGFFIPARNSRHRTACFALYRALLQQAPLIRLPDDLATAWGPVNPIKHLIRRSFQRNRNDTSPRLVFPALKAGYQILALLRSAAVHSSSSSSTASTPNADYASVITFLQSRLAERTRTLSAKAQHPPHSRNPPKPSSTPRPDAIPLLVNIAPAPTPENPHPRPMYATPSRPRPLSELGGTGRRRVPRLDMASDIPFLRVAKPQPRVLSRVLTQKIRKRVARMGAVKYLWDDALPEAEREDEWERIVAKLIKSQQQISQQAERRRGGKGKAENGHEQAEVEGVARAIRDDFKMGDTFRQSVWNHGIMHVQMVLTREREDHVARADAMRRLIEEETALAVQEKAQRDVERRKRWEAKMLETHGEGWRELFPNLKENKSSDVGQGHTEKTTT</sequence>
<evidence type="ECO:0000313" key="2">
    <source>
        <dbReference type="Proteomes" id="UP001497680"/>
    </source>
</evidence>
<accession>A0ACC0CU62</accession>
<comment type="caution">
    <text evidence="1">The sequence shown here is derived from an EMBL/GenBank/DDBJ whole genome shotgun (WGS) entry which is preliminary data.</text>
</comment>
<reference evidence="1 2" key="1">
    <citation type="journal article" date="2022" name="New Phytol.">
        <title>Ecological generalism drives hyperdiversity of secondary metabolite gene clusters in xylarialean endophytes.</title>
        <authorList>
            <person name="Franco M.E.E."/>
            <person name="Wisecaver J.H."/>
            <person name="Arnold A.E."/>
            <person name="Ju Y.M."/>
            <person name="Slot J.C."/>
            <person name="Ahrendt S."/>
            <person name="Moore L.P."/>
            <person name="Eastman K.E."/>
            <person name="Scott K."/>
            <person name="Konkel Z."/>
            <person name="Mondo S.J."/>
            <person name="Kuo A."/>
            <person name="Hayes R.D."/>
            <person name="Haridas S."/>
            <person name="Andreopoulos B."/>
            <person name="Riley R."/>
            <person name="LaButti K."/>
            <person name="Pangilinan J."/>
            <person name="Lipzen A."/>
            <person name="Amirebrahimi M."/>
            <person name="Yan J."/>
            <person name="Adam C."/>
            <person name="Keymanesh K."/>
            <person name="Ng V."/>
            <person name="Louie K."/>
            <person name="Northen T."/>
            <person name="Drula E."/>
            <person name="Henrissat B."/>
            <person name="Hsieh H.M."/>
            <person name="Youens-Clark K."/>
            <person name="Lutzoni F."/>
            <person name="Miadlikowska J."/>
            <person name="Eastwood D.C."/>
            <person name="Hamelin R.C."/>
            <person name="Grigoriev I.V."/>
            <person name="U'Ren J.M."/>
        </authorList>
    </citation>
    <scope>NUCLEOTIDE SEQUENCE [LARGE SCALE GENOMIC DNA]</scope>
    <source>
        <strain evidence="1 2">ER1909</strain>
    </source>
</reference>
<dbReference type="Proteomes" id="UP001497680">
    <property type="component" value="Unassembled WGS sequence"/>
</dbReference>
<evidence type="ECO:0000313" key="1">
    <source>
        <dbReference type="EMBL" id="KAI6084046.1"/>
    </source>
</evidence>
<proteinExistence type="predicted"/>